<evidence type="ECO:0000256" key="1">
    <source>
        <dbReference type="ARBA" id="ARBA00004479"/>
    </source>
</evidence>
<evidence type="ECO:0000256" key="3">
    <source>
        <dbReference type="ARBA" id="ARBA00023157"/>
    </source>
</evidence>
<feature type="domain" description="Ig-like" evidence="7">
    <location>
        <begin position="242"/>
        <end position="322"/>
    </location>
</feature>
<dbReference type="PANTHER" id="PTHR11640">
    <property type="entry name" value="NEPHRIN"/>
    <property type="match status" value="1"/>
</dbReference>
<keyword evidence="4" id="KW-0325">Glycoprotein</keyword>
<keyword evidence="6" id="KW-0732">Signal</keyword>
<accession>A0A9D4I517</accession>
<dbReference type="InterPro" id="IPR003599">
    <property type="entry name" value="Ig_sub"/>
</dbReference>
<dbReference type="SMART" id="SM00409">
    <property type="entry name" value="IG"/>
    <property type="match status" value="2"/>
</dbReference>
<proteinExistence type="predicted"/>
<dbReference type="GO" id="GO:0005886">
    <property type="term" value="C:plasma membrane"/>
    <property type="evidence" value="ECO:0007669"/>
    <property type="project" value="TreeGrafter"/>
</dbReference>
<evidence type="ECO:0000313" key="8">
    <source>
        <dbReference type="EMBL" id="KAH3746742.1"/>
    </source>
</evidence>
<feature type="signal peptide" evidence="6">
    <location>
        <begin position="1"/>
        <end position="19"/>
    </location>
</feature>
<dbReference type="SMART" id="SM00408">
    <property type="entry name" value="IGc2"/>
    <property type="match status" value="2"/>
</dbReference>
<dbReference type="InterPro" id="IPR007110">
    <property type="entry name" value="Ig-like_dom"/>
</dbReference>
<dbReference type="PANTHER" id="PTHR11640:SF164">
    <property type="entry name" value="MAM DOMAIN-CONTAINING GLYCOSYLPHOSPHATIDYLINOSITOL ANCHOR PROTEIN 1"/>
    <property type="match status" value="1"/>
</dbReference>
<reference evidence="8" key="1">
    <citation type="journal article" date="2019" name="bioRxiv">
        <title>The Genome of the Zebra Mussel, Dreissena polymorpha: A Resource for Invasive Species Research.</title>
        <authorList>
            <person name="McCartney M.A."/>
            <person name="Auch B."/>
            <person name="Kono T."/>
            <person name="Mallez S."/>
            <person name="Zhang Y."/>
            <person name="Obille A."/>
            <person name="Becker A."/>
            <person name="Abrahante J.E."/>
            <person name="Garbe J."/>
            <person name="Badalamenti J.P."/>
            <person name="Herman A."/>
            <person name="Mangelson H."/>
            <person name="Liachko I."/>
            <person name="Sullivan S."/>
            <person name="Sone E.D."/>
            <person name="Koren S."/>
            <person name="Silverstein K.A.T."/>
            <person name="Beckman K.B."/>
            <person name="Gohl D.M."/>
        </authorList>
    </citation>
    <scope>NUCLEOTIDE SEQUENCE</scope>
    <source>
        <strain evidence="8">Duluth1</strain>
        <tissue evidence="8">Whole animal</tissue>
    </source>
</reference>
<dbReference type="InterPro" id="IPR003598">
    <property type="entry name" value="Ig_sub2"/>
</dbReference>
<feature type="domain" description="Ig-like" evidence="7">
    <location>
        <begin position="325"/>
        <end position="413"/>
    </location>
</feature>
<dbReference type="Pfam" id="PF13895">
    <property type="entry name" value="Ig_2"/>
    <property type="match status" value="1"/>
</dbReference>
<comment type="subcellular location">
    <subcellularLocation>
        <location evidence="1">Membrane</location>
        <topology evidence="1">Single-pass type I membrane protein</topology>
    </subcellularLocation>
</comment>
<dbReference type="EMBL" id="JAIWYP010000010">
    <property type="protein sequence ID" value="KAH3746742.1"/>
    <property type="molecule type" value="Genomic_DNA"/>
</dbReference>
<evidence type="ECO:0000259" key="7">
    <source>
        <dbReference type="PROSITE" id="PS50835"/>
    </source>
</evidence>
<keyword evidence="9" id="KW-1185">Reference proteome</keyword>
<evidence type="ECO:0000256" key="4">
    <source>
        <dbReference type="ARBA" id="ARBA00023180"/>
    </source>
</evidence>
<evidence type="ECO:0000256" key="2">
    <source>
        <dbReference type="ARBA" id="ARBA00023136"/>
    </source>
</evidence>
<protein>
    <recommendedName>
        <fullName evidence="7">Ig-like domain-containing protein</fullName>
    </recommendedName>
</protein>
<dbReference type="Pfam" id="PF13927">
    <property type="entry name" value="Ig_3"/>
    <property type="match status" value="1"/>
</dbReference>
<name>A0A9D4I517_DREPO</name>
<dbReference type="GO" id="GO:0098609">
    <property type="term" value="P:cell-cell adhesion"/>
    <property type="evidence" value="ECO:0007669"/>
    <property type="project" value="TreeGrafter"/>
</dbReference>
<evidence type="ECO:0000313" key="9">
    <source>
        <dbReference type="Proteomes" id="UP000828390"/>
    </source>
</evidence>
<dbReference type="PROSITE" id="PS50835">
    <property type="entry name" value="IG_LIKE"/>
    <property type="match status" value="2"/>
</dbReference>
<organism evidence="8 9">
    <name type="scientific">Dreissena polymorpha</name>
    <name type="common">Zebra mussel</name>
    <name type="synonym">Mytilus polymorpha</name>
    <dbReference type="NCBI Taxonomy" id="45954"/>
    <lineage>
        <taxon>Eukaryota</taxon>
        <taxon>Metazoa</taxon>
        <taxon>Spiralia</taxon>
        <taxon>Lophotrochozoa</taxon>
        <taxon>Mollusca</taxon>
        <taxon>Bivalvia</taxon>
        <taxon>Autobranchia</taxon>
        <taxon>Heteroconchia</taxon>
        <taxon>Euheterodonta</taxon>
        <taxon>Imparidentia</taxon>
        <taxon>Neoheterodontei</taxon>
        <taxon>Myida</taxon>
        <taxon>Dreissenoidea</taxon>
        <taxon>Dreissenidae</taxon>
        <taxon>Dreissena</taxon>
    </lineage>
</organism>
<dbReference type="Proteomes" id="UP000828390">
    <property type="component" value="Unassembled WGS sequence"/>
</dbReference>
<feature type="chain" id="PRO_5039105525" description="Ig-like domain-containing protein" evidence="6">
    <location>
        <begin position="20"/>
        <end position="413"/>
    </location>
</feature>
<dbReference type="SUPFAM" id="SSF48726">
    <property type="entry name" value="Immunoglobulin"/>
    <property type="match status" value="2"/>
</dbReference>
<dbReference type="OrthoDB" id="6074950at2759"/>
<comment type="caution">
    <text evidence="8">The sequence shown here is derived from an EMBL/GenBank/DDBJ whole genome shotgun (WGS) entry which is preliminary data.</text>
</comment>
<gene>
    <name evidence="8" type="ORF">DPMN_181157</name>
</gene>
<dbReference type="InterPro" id="IPR051275">
    <property type="entry name" value="Cell_adhesion_signaling"/>
</dbReference>
<keyword evidence="3" id="KW-1015">Disulfide bond</keyword>
<dbReference type="AlphaFoldDB" id="A0A9D4I517"/>
<evidence type="ECO:0000256" key="5">
    <source>
        <dbReference type="ARBA" id="ARBA00023319"/>
    </source>
</evidence>
<sequence>MRCIKQLLLLFLAMVCARTEGPLCFECGDVPEVSTCEKVVRCYERQKCLVQRLLTSTGRSYYKLGCADLNSCISKQTTLASNLIGKRQTDGDSLESPNVTSQQRKSRALSGDIIICDECATDIKEQLTKCGSQPPNGKLCFKCDNLVDPHSCDTVRQCNSEEECFLGLQPSHINGEMHYSMDCRRHLVCQALLHLQSNINCLKCCSESFCNYGACDAHPTTTVTTTTTTTTTTTKPTTTTPPKPVVAVIGPSTADYNSNVTLKCQTDGSVDSYMWTKDGHVLSISTSTLVIPALNSSTAGRYVCAATRYGQTGMAELMLQITTRPGHVIKVSHYIDNEVSVLSLKCITSGYPFPNIQWSFVGTSGPHDITNLPFNMKHSFGIIFDYRPSVHNGNYTCRASNSVGGDSKTTTVH</sequence>
<keyword evidence="2" id="KW-0472">Membrane</keyword>
<dbReference type="Gene3D" id="2.60.40.10">
    <property type="entry name" value="Immunoglobulins"/>
    <property type="match status" value="2"/>
</dbReference>
<dbReference type="InterPro" id="IPR036179">
    <property type="entry name" value="Ig-like_dom_sf"/>
</dbReference>
<keyword evidence="5" id="KW-0393">Immunoglobulin domain</keyword>
<dbReference type="GO" id="GO:0050839">
    <property type="term" value="F:cell adhesion molecule binding"/>
    <property type="evidence" value="ECO:0007669"/>
    <property type="project" value="TreeGrafter"/>
</dbReference>
<reference evidence="8" key="2">
    <citation type="submission" date="2020-11" db="EMBL/GenBank/DDBJ databases">
        <authorList>
            <person name="McCartney M.A."/>
            <person name="Auch B."/>
            <person name="Kono T."/>
            <person name="Mallez S."/>
            <person name="Becker A."/>
            <person name="Gohl D.M."/>
            <person name="Silverstein K.A.T."/>
            <person name="Koren S."/>
            <person name="Bechman K.B."/>
            <person name="Herman A."/>
            <person name="Abrahante J.E."/>
            <person name="Garbe J."/>
        </authorList>
    </citation>
    <scope>NUCLEOTIDE SEQUENCE</scope>
    <source>
        <strain evidence="8">Duluth1</strain>
        <tissue evidence="8">Whole animal</tissue>
    </source>
</reference>
<dbReference type="CDD" id="cd00096">
    <property type="entry name" value="Ig"/>
    <property type="match status" value="2"/>
</dbReference>
<dbReference type="InterPro" id="IPR013783">
    <property type="entry name" value="Ig-like_fold"/>
</dbReference>
<evidence type="ECO:0000256" key="6">
    <source>
        <dbReference type="SAM" id="SignalP"/>
    </source>
</evidence>
<dbReference type="GO" id="GO:0005911">
    <property type="term" value="C:cell-cell junction"/>
    <property type="evidence" value="ECO:0007669"/>
    <property type="project" value="TreeGrafter"/>
</dbReference>